<proteinExistence type="predicted"/>
<feature type="domain" description="Serine aminopeptidase S33" evidence="2">
    <location>
        <begin position="45"/>
        <end position="287"/>
    </location>
</feature>
<sequence>MLVCDFDGHEAQQDTTDENIKYEEEFITRRGLKLFTCRWLPVNQDVKALVFLCHGYGMETSIFMKDTGIRFAQAGYAVFGMDVEGHGKSDGLQAYIPSFNDIVDDYIAYFKSIREQEEYKNKARFLYGESMGGAVVLHIHRKEPQEWNGAILQAPMCKIADNVKPHPLVVAILIKLTNFIPTWKIVPSKDIINNAFKDPLKREQIRMNPYAYQDKPRAKTALELLNASEALEQRLDQVTLPFLLLHGEADRVTDPEISRELYKSAKSVDKEFKLYPGMWHGLTAGEPDENIELVFSDIIHWLNARSPAGSVRGSPLRHADVSAVVANSSATASKHEPDLESEFKLDEKDHQKLASTSTT</sequence>
<dbReference type="EMBL" id="OZ023714">
    <property type="protein sequence ID" value="CAK9862801.1"/>
    <property type="molecule type" value="Genomic_DNA"/>
</dbReference>
<dbReference type="SUPFAM" id="SSF53474">
    <property type="entry name" value="alpha/beta-Hydrolases"/>
    <property type="match status" value="1"/>
</dbReference>
<reference evidence="3" key="1">
    <citation type="submission" date="2024-03" db="EMBL/GenBank/DDBJ databases">
        <authorList>
            <consortium name="ELIXIR-Norway"/>
            <consortium name="Elixir Norway"/>
        </authorList>
    </citation>
    <scope>NUCLEOTIDE SEQUENCE</scope>
</reference>
<evidence type="ECO:0000313" key="3">
    <source>
        <dbReference type="EMBL" id="CAK9862801.1"/>
    </source>
</evidence>
<gene>
    <name evidence="3" type="ORF">CSSPJE1EN2_LOCUS5796</name>
</gene>
<dbReference type="Pfam" id="PF12146">
    <property type="entry name" value="Hydrolase_4"/>
    <property type="match status" value="1"/>
</dbReference>
<evidence type="ECO:0000256" key="1">
    <source>
        <dbReference type="SAM" id="MobiDB-lite"/>
    </source>
</evidence>
<accession>A0ABP1AJU6</accession>
<dbReference type="InterPro" id="IPR029058">
    <property type="entry name" value="AB_hydrolase_fold"/>
</dbReference>
<protein>
    <recommendedName>
        <fullName evidence="2">Serine aminopeptidase S33 domain-containing protein</fullName>
    </recommendedName>
</protein>
<feature type="compositionally biased region" description="Basic and acidic residues" evidence="1">
    <location>
        <begin position="333"/>
        <end position="352"/>
    </location>
</feature>
<dbReference type="PRINTS" id="PR00111">
    <property type="entry name" value="ABHYDROLASE"/>
</dbReference>
<dbReference type="InterPro" id="IPR051044">
    <property type="entry name" value="MAG_DAG_Lipase"/>
</dbReference>
<dbReference type="InterPro" id="IPR022742">
    <property type="entry name" value="Hydrolase_4"/>
</dbReference>
<evidence type="ECO:0000313" key="4">
    <source>
        <dbReference type="Proteomes" id="UP001497522"/>
    </source>
</evidence>
<dbReference type="InterPro" id="IPR000073">
    <property type="entry name" value="AB_hydrolase_1"/>
</dbReference>
<dbReference type="PANTHER" id="PTHR11614">
    <property type="entry name" value="PHOSPHOLIPASE-RELATED"/>
    <property type="match status" value="1"/>
</dbReference>
<dbReference type="Gene3D" id="3.40.50.1820">
    <property type="entry name" value="alpha/beta hydrolase"/>
    <property type="match status" value="1"/>
</dbReference>
<name>A0ABP1AJU6_9BRYO</name>
<feature type="region of interest" description="Disordered" evidence="1">
    <location>
        <begin position="326"/>
        <end position="359"/>
    </location>
</feature>
<evidence type="ECO:0000259" key="2">
    <source>
        <dbReference type="Pfam" id="PF12146"/>
    </source>
</evidence>
<dbReference type="Proteomes" id="UP001497522">
    <property type="component" value="Chromosome 13"/>
</dbReference>
<organism evidence="3 4">
    <name type="scientific">Sphagnum jensenii</name>
    <dbReference type="NCBI Taxonomy" id="128206"/>
    <lineage>
        <taxon>Eukaryota</taxon>
        <taxon>Viridiplantae</taxon>
        <taxon>Streptophyta</taxon>
        <taxon>Embryophyta</taxon>
        <taxon>Bryophyta</taxon>
        <taxon>Sphagnophytina</taxon>
        <taxon>Sphagnopsida</taxon>
        <taxon>Sphagnales</taxon>
        <taxon>Sphagnaceae</taxon>
        <taxon>Sphagnum</taxon>
    </lineage>
</organism>
<keyword evidence="4" id="KW-1185">Reference proteome</keyword>